<dbReference type="SMART" id="SM00382">
    <property type="entry name" value="AAA"/>
    <property type="match status" value="1"/>
</dbReference>
<dbReference type="GO" id="GO:0005524">
    <property type="term" value="F:ATP binding"/>
    <property type="evidence" value="ECO:0007669"/>
    <property type="project" value="UniProtKB-KW"/>
</dbReference>
<name>A0A1M6X3I0_9FIRM</name>
<evidence type="ECO:0000256" key="1">
    <source>
        <dbReference type="ARBA" id="ARBA00022448"/>
    </source>
</evidence>
<keyword evidence="1" id="KW-0813">Transport</keyword>
<dbReference type="PANTHER" id="PTHR42781:SF4">
    <property type="entry name" value="SPERMIDINE_PUTRESCINE IMPORT ATP-BINDING PROTEIN POTA"/>
    <property type="match status" value="1"/>
</dbReference>
<proteinExistence type="predicted"/>
<protein>
    <submittedName>
        <fullName evidence="5">NitT/TauT family transport system ATP-binding protein</fullName>
    </submittedName>
</protein>
<dbReference type="GO" id="GO:0016887">
    <property type="term" value="F:ATP hydrolysis activity"/>
    <property type="evidence" value="ECO:0007669"/>
    <property type="project" value="InterPro"/>
</dbReference>
<dbReference type="OrthoDB" id="9801958at2"/>
<organism evidence="5 6">
    <name type="scientific">Anaerocolumna jejuensis DSM 15929</name>
    <dbReference type="NCBI Taxonomy" id="1121322"/>
    <lineage>
        <taxon>Bacteria</taxon>
        <taxon>Bacillati</taxon>
        <taxon>Bacillota</taxon>
        <taxon>Clostridia</taxon>
        <taxon>Lachnospirales</taxon>
        <taxon>Lachnospiraceae</taxon>
        <taxon>Anaerocolumna</taxon>
    </lineage>
</organism>
<evidence type="ECO:0000256" key="2">
    <source>
        <dbReference type="ARBA" id="ARBA00022741"/>
    </source>
</evidence>
<dbReference type="STRING" id="1121322.SAMN02745136_03870"/>
<dbReference type="InterPro" id="IPR050093">
    <property type="entry name" value="ABC_SmlMolc_Importer"/>
</dbReference>
<dbReference type="PANTHER" id="PTHR42781">
    <property type="entry name" value="SPERMIDINE/PUTRESCINE IMPORT ATP-BINDING PROTEIN POTA"/>
    <property type="match status" value="1"/>
</dbReference>
<dbReference type="PROSITE" id="PS50893">
    <property type="entry name" value="ABC_TRANSPORTER_2"/>
    <property type="match status" value="1"/>
</dbReference>
<evidence type="ECO:0000256" key="3">
    <source>
        <dbReference type="ARBA" id="ARBA00022840"/>
    </source>
</evidence>
<dbReference type="InterPro" id="IPR003439">
    <property type="entry name" value="ABC_transporter-like_ATP-bd"/>
</dbReference>
<dbReference type="InterPro" id="IPR027417">
    <property type="entry name" value="P-loop_NTPase"/>
</dbReference>
<keyword evidence="3 5" id="KW-0067">ATP-binding</keyword>
<keyword evidence="2" id="KW-0547">Nucleotide-binding</keyword>
<dbReference type="InterPro" id="IPR017871">
    <property type="entry name" value="ABC_transporter-like_CS"/>
</dbReference>
<gene>
    <name evidence="5" type="ORF">SAMN02745136_03870</name>
</gene>
<dbReference type="InterPro" id="IPR003593">
    <property type="entry name" value="AAA+_ATPase"/>
</dbReference>
<sequence length="262" mass="29673">MKEKTNSDYLTGREEDILVRMRDVSFDYEEKRILWNINLALKKGASYSLIGKSGTGKSTLLNLAAGLLSPKEGSIEILSAPLKGTRKETAIMFQELALFPWQTVYQAASMPLKLSGKKEKQEIDRRVAELLEELGLSGLQNKYPHQLSGGERQRAALARGLIGQPDLLLMDEPTSSLDSITKEAIQELIIKQQQKLKATLLFVTHDMEEALILGERILLLNGDGTVTELENPCYFRKEQRKSIEFYEQCIHFKELLEESETR</sequence>
<feature type="domain" description="ABC transporter" evidence="4">
    <location>
        <begin position="19"/>
        <end position="247"/>
    </location>
</feature>
<keyword evidence="6" id="KW-1185">Reference proteome</keyword>
<dbReference type="Gene3D" id="3.40.50.300">
    <property type="entry name" value="P-loop containing nucleotide triphosphate hydrolases"/>
    <property type="match status" value="1"/>
</dbReference>
<evidence type="ECO:0000259" key="4">
    <source>
        <dbReference type="PROSITE" id="PS50893"/>
    </source>
</evidence>
<dbReference type="Proteomes" id="UP000184386">
    <property type="component" value="Unassembled WGS sequence"/>
</dbReference>
<accession>A0A1M6X3I0</accession>
<dbReference type="EMBL" id="FRAC01000021">
    <property type="protein sequence ID" value="SHL00488.1"/>
    <property type="molecule type" value="Genomic_DNA"/>
</dbReference>
<dbReference type="SUPFAM" id="SSF52540">
    <property type="entry name" value="P-loop containing nucleoside triphosphate hydrolases"/>
    <property type="match status" value="1"/>
</dbReference>
<evidence type="ECO:0000313" key="6">
    <source>
        <dbReference type="Proteomes" id="UP000184386"/>
    </source>
</evidence>
<evidence type="ECO:0000313" key="5">
    <source>
        <dbReference type="EMBL" id="SHL00488.1"/>
    </source>
</evidence>
<reference evidence="5 6" key="1">
    <citation type="submission" date="2016-11" db="EMBL/GenBank/DDBJ databases">
        <authorList>
            <person name="Jaros S."/>
            <person name="Januszkiewicz K."/>
            <person name="Wedrychowicz H."/>
        </authorList>
    </citation>
    <scope>NUCLEOTIDE SEQUENCE [LARGE SCALE GENOMIC DNA]</scope>
    <source>
        <strain evidence="5 6">DSM 15929</strain>
    </source>
</reference>
<dbReference type="Pfam" id="PF00005">
    <property type="entry name" value="ABC_tran"/>
    <property type="match status" value="1"/>
</dbReference>
<dbReference type="PROSITE" id="PS00211">
    <property type="entry name" value="ABC_TRANSPORTER_1"/>
    <property type="match status" value="1"/>
</dbReference>
<dbReference type="RefSeq" id="WP_084124479.1">
    <property type="nucleotide sequence ID" value="NZ_FRAC01000021.1"/>
</dbReference>
<dbReference type="AlphaFoldDB" id="A0A1M6X3I0"/>